<keyword evidence="6 8" id="KW-0472">Membrane</keyword>
<keyword evidence="4 8" id="KW-0812">Transmembrane</keyword>
<evidence type="ECO:0000256" key="8">
    <source>
        <dbReference type="SAM" id="Phobius"/>
    </source>
</evidence>
<sequence length="407" mass="44370">MSETLQKKFHQPRALWLTFGVLHLLILGLLSPLIFSGQVLSDIGYYRFWALEGLQQGQWQGITQAWVYPVGAMLPILIGAVFGGYLYQLAWFLLFAVLNFMAIWFLAKPRSQNGYYAAYWWLGATAILGTVAVGRIDGLTAPVVITALLLLAARPYLAAAMLSLATWVKVWPAAVLFAVIVASKHRIKAIIAGVVVTAAVVAVVAAGGGLQYLLGFLTAQGGRGMQLEAPFTTPGLWQAILHQGDTYIFEDVSINTREVRGGLSETIGSVMNPLLALAAVVIVVLLLWALRRGANPQQLIVAGSLALVASFIVFNKVGSPQFQLWLAAIVAVGLFYNKQQWRFPGYLMLCIAVLTTLVYPIFYVQLYELNPAIAVILSLRNLGLFILLGWAIREVIQLARKGAVQAS</sequence>
<feature type="transmembrane region" description="Helical" evidence="8">
    <location>
        <begin position="189"/>
        <end position="214"/>
    </location>
</feature>
<feature type="transmembrane region" description="Helical" evidence="8">
    <location>
        <begin position="320"/>
        <end position="336"/>
    </location>
</feature>
<dbReference type="AlphaFoldDB" id="A0A7Y9S7B9"/>
<feature type="transmembrane region" description="Helical" evidence="8">
    <location>
        <begin position="119"/>
        <end position="136"/>
    </location>
</feature>
<keyword evidence="3" id="KW-0808">Transferase</keyword>
<dbReference type="EMBL" id="JACBYQ010000001">
    <property type="protein sequence ID" value="NYE94552.1"/>
    <property type="molecule type" value="Genomic_DNA"/>
</dbReference>
<comment type="subcellular location">
    <subcellularLocation>
        <location evidence="1">Cell membrane</location>
        <topology evidence="1">Multi-pass membrane protein</topology>
    </subcellularLocation>
</comment>
<dbReference type="InterPro" id="IPR018584">
    <property type="entry name" value="GT87"/>
</dbReference>
<evidence type="ECO:0000256" key="7">
    <source>
        <dbReference type="ARBA" id="ARBA00024033"/>
    </source>
</evidence>
<evidence type="ECO:0000256" key="2">
    <source>
        <dbReference type="ARBA" id="ARBA00022475"/>
    </source>
</evidence>
<evidence type="ECO:0000256" key="3">
    <source>
        <dbReference type="ARBA" id="ARBA00022679"/>
    </source>
</evidence>
<comment type="caution">
    <text evidence="9">The sequence shown here is derived from an EMBL/GenBank/DDBJ whole genome shotgun (WGS) entry which is preliminary data.</text>
</comment>
<feature type="transmembrane region" description="Helical" evidence="8">
    <location>
        <begin position="89"/>
        <end position="107"/>
    </location>
</feature>
<evidence type="ECO:0000256" key="1">
    <source>
        <dbReference type="ARBA" id="ARBA00004651"/>
    </source>
</evidence>
<evidence type="ECO:0000313" key="9">
    <source>
        <dbReference type="EMBL" id="NYE94552.1"/>
    </source>
</evidence>
<feature type="transmembrane region" description="Helical" evidence="8">
    <location>
        <begin position="65"/>
        <end position="83"/>
    </location>
</feature>
<proteinExistence type="inferred from homology"/>
<feature type="transmembrane region" description="Helical" evidence="8">
    <location>
        <begin position="372"/>
        <end position="392"/>
    </location>
</feature>
<evidence type="ECO:0008006" key="11">
    <source>
        <dbReference type="Google" id="ProtNLM"/>
    </source>
</evidence>
<dbReference type="Proteomes" id="UP000521748">
    <property type="component" value="Unassembled WGS sequence"/>
</dbReference>
<keyword evidence="5 8" id="KW-1133">Transmembrane helix</keyword>
<evidence type="ECO:0000313" key="10">
    <source>
        <dbReference type="Proteomes" id="UP000521748"/>
    </source>
</evidence>
<keyword evidence="2" id="KW-1003">Cell membrane</keyword>
<feature type="transmembrane region" description="Helical" evidence="8">
    <location>
        <begin position="156"/>
        <end position="182"/>
    </location>
</feature>
<evidence type="ECO:0000256" key="6">
    <source>
        <dbReference type="ARBA" id="ARBA00023136"/>
    </source>
</evidence>
<organism evidence="9 10">
    <name type="scientific">Psychromicrobium silvestre</name>
    <dbReference type="NCBI Taxonomy" id="1645614"/>
    <lineage>
        <taxon>Bacteria</taxon>
        <taxon>Bacillati</taxon>
        <taxon>Actinomycetota</taxon>
        <taxon>Actinomycetes</taxon>
        <taxon>Micrococcales</taxon>
        <taxon>Micrococcaceae</taxon>
        <taxon>Psychromicrobium</taxon>
    </lineage>
</organism>
<dbReference type="Pfam" id="PF09594">
    <property type="entry name" value="GT87"/>
    <property type="match status" value="1"/>
</dbReference>
<reference evidence="9 10" key="1">
    <citation type="submission" date="2020-07" db="EMBL/GenBank/DDBJ databases">
        <title>Sequencing the genomes of 1000 actinobacteria strains.</title>
        <authorList>
            <person name="Klenk H.-P."/>
        </authorList>
    </citation>
    <scope>NUCLEOTIDE SEQUENCE [LARGE SCALE GENOMIC DNA]</scope>
    <source>
        <strain evidence="9 10">DSM 102047</strain>
    </source>
</reference>
<gene>
    <name evidence="9" type="ORF">FHU41_000773</name>
</gene>
<keyword evidence="10" id="KW-1185">Reference proteome</keyword>
<feature type="transmembrane region" description="Helical" evidence="8">
    <location>
        <begin position="343"/>
        <end position="366"/>
    </location>
</feature>
<accession>A0A7Y9S7B9</accession>
<feature type="transmembrane region" description="Helical" evidence="8">
    <location>
        <begin position="297"/>
        <end position="314"/>
    </location>
</feature>
<evidence type="ECO:0000256" key="4">
    <source>
        <dbReference type="ARBA" id="ARBA00022692"/>
    </source>
</evidence>
<protein>
    <recommendedName>
        <fullName evidence="11">DUF2029 domain-containing protein</fullName>
    </recommendedName>
</protein>
<dbReference type="GO" id="GO:0005886">
    <property type="term" value="C:plasma membrane"/>
    <property type="evidence" value="ECO:0007669"/>
    <property type="project" value="UniProtKB-SubCell"/>
</dbReference>
<dbReference type="RefSeq" id="WP_179388300.1">
    <property type="nucleotide sequence ID" value="NZ_JACBYQ010000001.1"/>
</dbReference>
<comment type="similarity">
    <text evidence="7">Belongs to the glycosyltransferase 87 family.</text>
</comment>
<feature type="transmembrane region" description="Helical" evidence="8">
    <location>
        <begin position="14"/>
        <end position="35"/>
    </location>
</feature>
<dbReference type="GO" id="GO:0016758">
    <property type="term" value="F:hexosyltransferase activity"/>
    <property type="evidence" value="ECO:0007669"/>
    <property type="project" value="InterPro"/>
</dbReference>
<feature type="transmembrane region" description="Helical" evidence="8">
    <location>
        <begin position="270"/>
        <end position="290"/>
    </location>
</feature>
<evidence type="ECO:0000256" key="5">
    <source>
        <dbReference type="ARBA" id="ARBA00022989"/>
    </source>
</evidence>
<name>A0A7Y9S7B9_9MICC</name>